<sequence length="99" mass="10394">MGMLVLRDSTFLQSCNITDMQCKRTDLIIEKDAGLVSPRVLPTVQTPAPPPPPLFPAPPPCPPIPHTATPTAGPHIPGPRLPPAGAPTRALPYCHPAAP</sequence>
<accession>A0A7S1IQ33</accession>
<reference evidence="2" key="1">
    <citation type="submission" date="2021-01" db="EMBL/GenBank/DDBJ databases">
        <authorList>
            <person name="Corre E."/>
            <person name="Pelletier E."/>
            <person name="Niang G."/>
            <person name="Scheremetjew M."/>
            <person name="Finn R."/>
            <person name="Kale V."/>
            <person name="Holt S."/>
            <person name="Cochrane G."/>
            <person name="Meng A."/>
            <person name="Brown T."/>
            <person name="Cohen L."/>
        </authorList>
    </citation>
    <scope>NUCLEOTIDE SEQUENCE</scope>
    <source>
        <strain evidence="2">NIES-381</strain>
    </source>
</reference>
<feature type="compositionally biased region" description="Pro residues" evidence="1">
    <location>
        <begin position="76"/>
        <end position="85"/>
    </location>
</feature>
<feature type="region of interest" description="Disordered" evidence="1">
    <location>
        <begin position="41"/>
        <end position="99"/>
    </location>
</feature>
<proteinExistence type="predicted"/>
<organism evidence="2">
    <name type="scientific">Eutreptiella gymnastica</name>
    <dbReference type="NCBI Taxonomy" id="73025"/>
    <lineage>
        <taxon>Eukaryota</taxon>
        <taxon>Discoba</taxon>
        <taxon>Euglenozoa</taxon>
        <taxon>Euglenida</taxon>
        <taxon>Spirocuta</taxon>
        <taxon>Euglenophyceae</taxon>
        <taxon>Eutreptiales</taxon>
        <taxon>Eutreptiaceae</taxon>
        <taxon>Eutreptiella</taxon>
    </lineage>
</organism>
<name>A0A7S1IQ33_9EUGL</name>
<feature type="compositionally biased region" description="Pro residues" evidence="1">
    <location>
        <begin position="47"/>
        <end position="65"/>
    </location>
</feature>
<evidence type="ECO:0000313" key="2">
    <source>
        <dbReference type="EMBL" id="CAD9019194.1"/>
    </source>
</evidence>
<dbReference type="AlphaFoldDB" id="A0A7S1IQ33"/>
<protein>
    <submittedName>
        <fullName evidence="2">Uncharacterized protein</fullName>
    </submittedName>
</protein>
<evidence type="ECO:0000256" key="1">
    <source>
        <dbReference type="SAM" id="MobiDB-lite"/>
    </source>
</evidence>
<feature type="compositionally biased region" description="Low complexity" evidence="1">
    <location>
        <begin position="66"/>
        <end position="75"/>
    </location>
</feature>
<dbReference type="EMBL" id="HBGA01081293">
    <property type="protein sequence ID" value="CAD9019194.1"/>
    <property type="molecule type" value="Transcribed_RNA"/>
</dbReference>
<gene>
    <name evidence="2" type="ORF">EGYM00392_LOCUS30308</name>
</gene>